<sequence>MNSFISSRLYSYVGNVVSHLLCDVGTRRRILTAIKTSSDRQFRGVVRQRVEVPTELVVYIGPDLCTRVGGAAMPRALKRFMAVASPRQCRLDGTMRRMELRRTVIQYVWIHP</sequence>
<comment type="caution">
    <text evidence="1">The sequence shown here is derived from an EMBL/GenBank/DDBJ whole genome shotgun (WGS) entry which is preliminary data.</text>
</comment>
<accession>A0A1A0MNU0</accession>
<gene>
    <name evidence="1" type="ORF">A5642_21905</name>
</gene>
<dbReference type="AlphaFoldDB" id="A0A1A0MNU0"/>
<dbReference type="Proteomes" id="UP000093962">
    <property type="component" value="Unassembled WGS sequence"/>
</dbReference>
<dbReference type="EMBL" id="LZSF01000136">
    <property type="protein sequence ID" value="OBA86741.1"/>
    <property type="molecule type" value="Genomic_DNA"/>
</dbReference>
<organism evidence="1 2">
    <name type="scientific">Mycolicibacterium mucogenicum</name>
    <name type="common">Mycobacterium mucogenicum</name>
    <dbReference type="NCBI Taxonomy" id="56689"/>
    <lineage>
        <taxon>Bacteria</taxon>
        <taxon>Bacillati</taxon>
        <taxon>Actinomycetota</taxon>
        <taxon>Actinomycetes</taxon>
        <taxon>Mycobacteriales</taxon>
        <taxon>Mycobacteriaceae</taxon>
        <taxon>Mycolicibacterium</taxon>
    </lineage>
</organism>
<evidence type="ECO:0000313" key="2">
    <source>
        <dbReference type="Proteomes" id="UP000093962"/>
    </source>
</evidence>
<protein>
    <submittedName>
        <fullName evidence="1">Uncharacterized protein</fullName>
    </submittedName>
</protein>
<proteinExistence type="predicted"/>
<reference evidence="1 2" key="1">
    <citation type="submission" date="2016-06" db="EMBL/GenBank/DDBJ databases">
        <authorList>
            <person name="Kjaerup R.B."/>
            <person name="Dalgaard T.S."/>
            <person name="Juul-Madsen H.R."/>
        </authorList>
    </citation>
    <scope>NUCLEOTIDE SEQUENCE [LARGE SCALE GENOMIC DNA]</scope>
    <source>
        <strain evidence="1 2">1199456.5</strain>
    </source>
</reference>
<evidence type="ECO:0000313" key="1">
    <source>
        <dbReference type="EMBL" id="OBA86741.1"/>
    </source>
</evidence>
<name>A0A1A0MNU0_MYCMU</name>